<comment type="caution">
    <text evidence="1">The sequence shown here is derived from an EMBL/GenBank/DDBJ whole genome shotgun (WGS) entry which is preliminary data.</text>
</comment>
<reference evidence="1 2" key="1">
    <citation type="submission" date="2014-04" db="EMBL/GenBank/DDBJ databases">
        <authorList>
            <person name="Sears C."/>
            <person name="Carroll K."/>
            <person name="Sack B.R."/>
            <person name="Qadri F."/>
            <person name="Myers L.L."/>
            <person name="Chung G.-T."/>
            <person name="Escheverria P."/>
            <person name="Fraser C.M."/>
            <person name="Sadzewicz L."/>
            <person name="Shefchek K.A."/>
            <person name="Tallon L."/>
            <person name="Das S.P."/>
            <person name="Daugherty S."/>
            <person name="Mongodin E.F."/>
        </authorList>
    </citation>
    <scope>NUCLEOTIDE SEQUENCE [LARGE SCALE GENOMIC DNA]</scope>
    <source>
        <strain evidence="2">3775 SL(B) 10 (iv)</strain>
    </source>
</reference>
<protein>
    <submittedName>
        <fullName evidence="1">Uncharacterized protein</fullName>
    </submittedName>
</protein>
<sequence>MYYLFVYLKSFKELIHVYFRFFSEMFCKDKAFISNYQKNIELF</sequence>
<gene>
    <name evidence="1" type="ORF">M097_3970</name>
</gene>
<dbReference type="EMBL" id="JNHI01000030">
    <property type="protein sequence ID" value="KDS27287.1"/>
    <property type="molecule type" value="Genomic_DNA"/>
</dbReference>
<dbReference type="PATRIC" id="fig|1339350.3.peg.3786"/>
<dbReference type="AlphaFoldDB" id="A0A078R0A8"/>
<dbReference type="Proteomes" id="UP000028134">
    <property type="component" value="Unassembled WGS sequence"/>
</dbReference>
<evidence type="ECO:0000313" key="2">
    <source>
        <dbReference type="Proteomes" id="UP000028134"/>
    </source>
</evidence>
<accession>A0A078R0A8</accession>
<name>A0A078R0A8_PHOVU</name>
<organism evidence="1 2">
    <name type="scientific">Phocaeicola vulgatus str. 3775 SL</name>
    <name type="common">B</name>
    <name type="synonym">iv</name>
    <dbReference type="NCBI Taxonomy" id="1339350"/>
    <lineage>
        <taxon>Bacteria</taxon>
        <taxon>Pseudomonadati</taxon>
        <taxon>Bacteroidota</taxon>
        <taxon>Bacteroidia</taxon>
        <taxon>Bacteroidales</taxon>
        <taxon>Bacteroidaceae</taxon>
        <taxon>Phocaeicola</taxon>
    </lineage>
</organism>
<proteinExistence type="predicted"/>
<evidence type="ECO:0000313" key="1">
    <source>
        <dbReference type="EMBL" id="KDS27287.1"/>
    </source>
</evidence>